<keyword evidence="5" id="KW-0762">Sugar transport</keyword>
<dbReference type="EMBL" id="SDMP01000009">
    <property type="protein sequence ID" value="RYR36605.1"/>
    <property type="molecule type" value="Genomic_DNA"/>
</dbReference>
<keyword evidence="7" id="KW-0769">Symport</keyword>
<dbReference type="GO" id="GO:0005773">
    <property type="term" value="C:vacuole"/>
    <property type="evidence" value="ECO:0007669"/>
    <property type="project" value="TreeGrafter"/>
</dbReference>
<dbReference type="InterPro" id="IPR005989">
    <property type="entry name" value="Suc_symporter_pln"/>
</dbReference>
<feature type="transmembrane region" description="Helical" evidence="11">
    <location>
        <begin position="67"/>
        <end position="84"/>
    </location>
</feature>
<sequence>MEPVVSASTSATKPPPEVQAAEATATMQPAPLRKIMAVASIAAGIQFGWALQLTLLSPYVQILGTPHMWVSFIWFCGPVSGILVQPLVGYHSDRCTSRFGPRRPFIVAGTLAVTFAGFLIAFSADIGHLLGDELVATGEEHKIRPRTIGLVILGFWIIDFANNMLQGPCRALLADLAAGNQSKTKTAYALYTLFMAVGNVLGSAAGSSGGLYRILPFTTTKACHDECADVKTCFMISVLLLVVIVTVNLMYVKEKQLTVSIGKSEKGGMRELLGALQGLKRPMRILLLVTCFNWIAWFPFFEYNTDWMGVEVYGGKDKEQSVYDTGVREGATGMMVNSIVSGGASLGIGVLARGLGGEKRLWGVVNFLLAVCLAMTVPISKIAKHLRRYAVGAGGSLEPLPPSRGVKAAALTLYAVLGIPLAITYCIPFALASIFSTNAGAGQGLSLAVLNLAVVIPQMLMSAVSGPWDKLFGGSNLPSFVVGSVAAAISGILSITLLPSPPPDVKAAITGGGFH</sequence>
<feature type="transmembrane region" description="Helical" evidence="11">
    <location>
        <begin position="105"/>
        <end position="127"/>
    </location>
</feature>
<dbReference type="SUPFAM" id="SSF103473">
    <property type="entry name" value="MFS general substrate transporter"/>
    <property type="match status" value="1"/>
</dbReference>
<evidence type="ECO:0000256" key="4">
    <source>
        <dbReference type="ARBA" id="ARBA00022448"/>
    </source>
</evidence>
<dbReference type="AlphaFoldDB" id="A0A445BD43"/>
<evidence type="ECO:0000256" key="6">
    <source>
        <dbReference type="ARBA" id="ARBA00022692"/>
    </source>
</evidence>
<evidence type="ECO:0000256" key="7">
    <source>
        <dbReference type="ARBA" id="ARBA00022847"/>
    </source>
</evidence>
<reference evidence="12 13" key="1">
    <citation type="submission" date="2019-01" db="EMBL/GenBank/DDBJ databases">
        <title>Sequencing of cultivated peanut Arachis hypogaea provides insights into genome evolution and oil improvement.</title>
        <authorList>
            <person name="Chen X."/>
        </authorList>
    </citation>
    <scope>NUCLEOTIDE SEQUENCE [LARGE SCALE GENOMIC DNA]</scope>
    <source>
        <strain evidence="13">cv. Fuhuasheng</strain>
        <tissue evidence="12">Leaves</tissue>
    </source>
</reference>
<dbReference type="NCBIfam" id="TIGR01301">
    <property type="entry name" value="GPH_sucrose"/>
    <property type="match status" value="1"/>
</dbReference>
<name>A0A445BD43_ARAHY</name>
<comment type="pathway">
    <text evidence="2">Glycan biosynthesis; sucrose metabolism.</text>
</comment>
<dbReference type="Pfam" id="PF13347">
    <property type="entry name" value="MFS_2"/>
    <property type="match status" value="1"/>
</dbReference>
<evidence type="ECO:0000256" key="10">
    <source>
        <dbReference type="SAM" id="MobiDB-lite"/>
    </source>
</evidence>
<dbReference type="SMR" id="A0A445BD43"/>
<feature type="transmembrane region" description="Helical" evidence="11">
    <location>
        <begin position="35"/>
        <end position="55"/>
    </location>
</feature>
<dbReference type="OrthoDB" id="28755at2759"/>
<dbReference type="UniPathway" id="UPA00238"/>
<organism evidence="12 13">
    <name type="scientific">Arachis hypogaea</name>
    <name type="common">Peanut</name>
    <dbReference type="NCBI Taxonomy" id="3818"/>
    <lineage>
        <taxon>Eukaryota</taxon>
        <taxon>Viridiplantae</taxon>
        <taxon>Streptophyta</taxon>
        <taxon>Embryophyta</taxon>
        <taxon>Tracheophyta</taxon>
        <taxon>Spermatophyta</taxon>
        <taxon>Magnoliopsida</taxon>
        <taxon>eudicotyledons</taxon>
        <taxon>Gunneridae</taxon>
        <taxon>Pentapetalae</taxon>
        <taxon>rosids</taxon>
        <taxon>fabids</taxon>
        <taxon>Fabales</taxon>
        <taxon>Fabaceae</taxon>
        <taxon>Papilionoideae</taxon>
        <taxon>50 kb inversion clade</taxon>
        <taxon>dalbergioids sensu lato</taxon>
        <taxon>Dalbergieae</taxon>
        <taxon>Pterocarpus clade</taxon>
        <taxon>Arachis</taxon>
    </lineage>
</organism>
<feature type="transmembrane region" description="Helical" evidence="11">
    <location>
        <begin position="234"/>
        <end position="252"/>
    </location>
</feature>
<dbReference type="CDD" id="cd17313">
    <property type="entry name" value="MFS_SLC45_SUC"/>
    <property type="match status" value="1"/>
</dbReference>
<dbReference type="Gene3D" id="1.20.1250.20">
    <property type="entry name" value="MFS general substrate transporter like domains"/>
    <property type="match status" value="1"/>
</dbReference>
<evidence type="ECO:0000256" key="2">
    <source>
        <dbReference type="ARBA" id="ARBA00004914"/>
    </source>
</evidence>
<protein>
    <recommendedName>
        <fullName evidence="14">Sucrose transport protein</fullName>
    </recommendedName>
</protein>
<dbReference type="Gramene" id="arahy.Tifrunner.gnm2.ann2.Ah09g439000.1">
    <property type="protein sequence ID" value="arahy.Tifrunner.gnm2.ann2.Ah09g439000.1-CDS"/>
    <property type="gene ID" value="arahy.Tifrunner.gnm2.ann2.Ah09g439000"/>
</dbReference>
<dbReference type="PANTHER" id="PTHR19432:SF89">
    <property type="entry name" value="SUCROSE_H+ SYMPORTER, PLANT, MAJOR FACILITATOR SUPERFAMILY DOMAIN-CONTAINING PROTEIN-RELATED"/>
    <property type="match status" value="1"/>
</dbReference>
<feature type="transmembrane region" description="Helical" evidence="11">
    <location>
        <begin position="447"/>
        <end position="468"/>
    </location>
</feature>
<proteinExistence type="inferred from homology"/>
<keyword evidence="9 11" id="KW-0472">Membrane</keyword>
<keyword evidence="6 11" id="KW-0812">Transmembrane</keyword>
<comment type="similarity">
    <text evidence="3">Belongs to the glycoside-pentoside-hexuronide (GPH) cation symporter transporter (TC 2.A.2.4) family.</text>
</comment>
<feature type="compositionally biased region" description="Polar residues" evidence="10">
    <location>
        <begin position="1"/>
        <end position="12"/>
    </location>
</feature>
<comment type="caution">
    <text evidence="12">The sequence shown here is derived from an EMBL/GenBank/DDBJ whole genome shotgun (WGS) entry which is preliminary data.</text>
</comment>
<evidence type="ECO:0000256" key="5">
    <source>
        <dbReference type="ARBA" id="ARBA00022597"/>
    </source>
</evidence>
<feature type="transmembrane region" description="Helical" evidence="11">
    <location>
        <begin position="480"/>
        <end position="498"/>
    </location>
</feature>
<feature type="transmembrane region" description="Helical" evidence="11">
    <location>
        <begin position="186"/>
        <end position="206"/>
    </location>
</feature>
<feature type="transmembrane region" description="Helical" evidence="11">
    <location>
        <begin position="147"/>
        <end position="165"/>
    </location>
</feature>
<dbReference type="InterPro" id="IPR036259">
    <property type="entry name" value="MFS_trans_sf"/>
</dbReference>
<dbReference type="GO" id="GO:0005985">
    <property type="term" value="P:sucrose metabolic process"/>
    <property type="evidence" value="ECO:0007669"/>
    <property type="project" value="UniProtKB-UniPathway"/>
</dbReference>
<keyword evidence="4" id="KW-0813">Transport</keyword>
<keyword evidence="8 11" id="KW-1133">Transmembrane helix</keyword>
<feature type="transmembrane region" description="Helical" evidence="11">
    <location>
        <begin position="285"/>
        <end position="301"/>
    </location>
</feature>
<evidence type="ECO:0000313" key="13">
    <source>
        <dbReference type="Proteomes" id="UP000289738"/>
    </source>
</evidence>
<feature type="transmembrane region" description="Helical" evidence="11">
    <location>
        <begin position="411"/>
        <end position="435"/>
    </location>
</feature>
<dbReference type="Proteomes" id="UP000289738">
    <property type="component" value="Chromosome A09"/>
</dbReference>
<feature type="region of interest" description="Disordered" evidence="10">
    <location>
        <begin position="1"/>
        <end position="23"/>
    </location>
</feature>
<feature type="transmembrane region" description="Helical" evidence="11">
    <location>
        <begin position="361"/>
        <end position="379"/>
    </location>
</feature>
<comment type="subcellular location">
    <subcellularLocation>
        <location evidence="1">Membrane</location>
        <topology evidence="1">Multi-pass membrane protein</topology>
    </subcellularLocation>
</comment>
<dbReference type="PANTHER" id="PTHR19432">
    <property type="entry name" value="SUGAR TRANSPORTER"/>
    <property type="match status" value="1"/>
</dbReference>
<accession>A0A445BD43</accession>
<evidence type="ECO:0000256" key="9">
    <source>
        <dbReference type="ARBA" id="ARBA00023136"/>
    </source>
</evidence>
<evidence type="ECO:0000256" key="8">
    <source>
        <dbReference type="ARBA" id="ARBA00022989"/>
    </source>
</evidence>
<evidence type="ECO:0008006" key="14">
    <source>
        <dbReference type="Google" id="ProtNLM"/>
    </source>
</evidence>
<keyword evidence="13" id="KW-1185">Reference proteome</keyword>
<dbReference type="GO" id="GO:0008506">
    <property type="term" value="F:sucrose:proton symporter activity"/>
    <property type="evidence" value="ECO:0007669"/>
    <property type="project" value="TreeGrafter"/>
</dbReference>
<gene>
    <name evidence="12" type="ORF">Ahy_A09g041568</name>
</gene>
<evidence type="ECO:0000256" key="3">
    <source>
        <dbReference type="ARBA" id="ARBA00007134"/>
    </source>
</evidence>
<evidence type="ECO:0000256" key="11">
    <source>
        <dbReference type="SAM" id="Phobius"/>
    </source>
</evidence>
<evidence type="ECO:0000313" key="12">
    <source>
        <dbReference type="EMBL" id="RYR36605.1"/>
    </source>
</evidence>
<dbReference type="GO" id="GO:0005886">
    <property type="term" value="C:plasma membrane"/>
    <property type="evidence" value="ECO:0007669"/>
    <property type="project" value="InterPro"/>
</dbReference>
<evidence type="ECO:0000256" key="1">
    <source>
        <dbReference type="ARBA" id="ARBA00004141"/>
    </source>
</evidence>